<name>A0A3B1B278_9ZZZZ</name>
<evidence type="ECO:0000256" key="2">
    <source>
        <dbReference type="ARBA" id="ARBA00022692"/>
    </source>
</evidence>
<evidence type="ECO:0000313" key="7">
    <source>
        <dbReference type="EMBL" id="VAX06043.1"/>
    </source>
</evidence>
<sequence>MYGDHGINNVLFFLCDLGGKKPLISSAISTVEKYMFKSFERVLLTLWIGSMWAIGYLAVPVLFQVLDDRILAGMLAGQMFTLLNFLGLFCGVLLLAGMFYQQGRIVLSGWRSMLLVGMLVLVCVAEFILQPQMAELKQLGLEGDHLQQFRWLHGISSILFLLNSLAGLLLVARGLKK</sequence>
<dbReference type="EMBL" id="UOFY01000005">
    <property type="protein sequence ID" value="VAX06043.1"/>
    <property type="molecule type" value="Genomic_DNA"/>
</dbReference>
<protein>
    <recommendedName>
        <fullName evidence="6">TMEM205-like domain-containing protein</fullName>
    </recommendedName>
</protein>
<dbReference type="AlphaFoldDB" id="A0A3B1B278"/>
<proteinExistence type="predicted"/>
<keyword evidence="3 5" id="KW-1133">Transmembrane helix</keyword>
<dbReference type="Pfam" id="PF13664">
    <property type="entry name" value="DUF4149"/>
    <property type="match status" value="1"/>
</dbReference>
<feature type="transmembrane region" description="Helical" evidence="5">
    <location>
        <begin position="75"/>
        <end position="100"/>
    </location>
</feature>
<evidence type="ECO:0000256" key="4">
    <source>
        <dbReference type="ARBA" id="ARBA00023136"/>
    </source>
</evidence>
<feature type="transmembrane region" description="Helical" evidence="5">
    <location>
        <begin position="42"/>
        <end position="63"/>
    </location>
</feature>
<dbReference type="InterPro" id="IPR025423">
    <property type="entry name" value="TMEM205-like"/>
</dbReference>
<keyword evidence="4 5" id="KW-0472">Membrane</keyword>
<evidence type="ECO:0000256" key="3">
    <source>
        <dbReference type="ARBA" id="ARBA00022989"/>
    </source>
</evidence>
<feature type="transmembrane region" description="Helical" evidence="5">
    <location>
        <begin position="112"/>
        <end position="131"/>
    </location>
</feature>
<reference evidence="7" key="1">
    <citation type="submission" date="2018-06" db="EMBL/GenBank/DDBJ databases">
        <authorList>
            <person name="Zhirakovskaya E."/>
        </authorList>
    </citation>
    <scope>NUCLEOTIDE SEQUENCE</scope>
</reference>
<keyword evidence="2 5" id="KW-0812">Transmembrane</keyword>
<accession>A0A3B1B278</accession>
<comment type="subcellular location">
    <subcellularLocation>
        <location evidence="1">Membrane</location>
    </subcellularLocation>
</comment>
<evidence type="ECO:0000256" key="5">
    <source>
        <dbReference type="SAM" id="Phobius"/>
    </source>
</evidence>
<feature type="transmembrane region" description="Helical" evidence="5">
    <location>
        <begin position="151"/>
        <end position="172"/>
    </location>
</feature>
<evidence type="ECO:0000259" key="6">
    <source>
        <dbReference type="Pfam" id="PF13664"/>
    </source>
</evidence>
<gene>
    <name evidence="7" type="ORF">MNBD_GAMMA25-2580</name>
</gene>
<organism evidence="7">
    <name type="scientific">hydrothermal vent metagenome</name>
    <dbReference type="NCBI Taxonomy" id="652676"/>
    <lineage>
        <taxon>unclassified sequences</taxon>
        <taxon>metagenomes</taxon>
        <taxon>ecological metagenomes</taxon>
    </lineage>
</organism>
<evidence type="ECO:0000256" key="1">
    <source>
        <dbReference type="ARBA" id="ARBA00004370"/>
    </source>
</evidence>
<dbReference type="GO" id="GO:0016020">
    <property type="term" value="C:membrane"/>
    <property type="evidence" value="ECO:0007669"/>
    <property type="project" value="UniProtKB-SubCell"/>
</dbReference>
<feature type="domain" description="TMEM205-like" evidence="6">
    <location>
        <begin position="43"/>
        <end position="139"/>
    </location>
</feature>